<reference evidence="3" key="1">
    <citation type="submission" date="2020-04" db="EMBL/GenBank/DDBJ databases">
        <authorList>
            <person name="Alioto T."/>
            <person name="Alioto T."/>
            <person name="Gomez Garrido J."/>
        </authorList>
    </citation>
    <scope>NUCLEOTIDE SEQUENCE</scope>
    <source>
        <strain evidence="3">A484AB</strain>
    </source>
</reference>
<accession>A0A6S7HB73</accession>
<dbReference type="PANTHER" id="PTHR18950:SF0">
    <property type="entry name" value="PROGESTERONE IMMUNOMODULATORY BINDING FACTOR 1"/>
    <property type="match status" value="1"/>
</dbReference>
<dbReference type="OrthoDB" id="299638at2759"/>
<feature type="coiled-coil region" evidence="1">
    <location>
        <begin position="72"/>
        <end position="99"/>
    </location>
</feature>
<dbReference type="PANTHER" id="PTHR18950">
    <property type="entry name" value="PROGESTERONE-INDUCED BLOCKING FACTOR 1"/>
    <property type="match status" value="1"/>
</dbReference>
<dbReference type="EMBL" id="CACRXK020004094">
    <property type="protein sequence ID" value="CAB4001469.1"/>
    <property type="molecule type" value="Genomic_DNA"/>
</dbReference>
<feature type="coiled-coil region" evidence="1">
    <location>
        <begin position="364"/>
        <end position="461"/>
    </location>
</feature>
<proteinExistence type="predicted"/>
<name>A0A6S7HB73_PARCT</name>
<keyword evidence="4" id="KW-1185">Reference proteome</keyword>
<organism evidence="3 4">
    <name type="scientific">Paramuricea clavata</name>
    <name type="common">Red gorgonian</name>
    <name type="synonym">Violescent sea-whip</name>
    <dbReference type="NCBI Taxonomy" id="317549"/>
    <lineage>
        <taxon>Eukaryota</taxon>
        <taxon>Metazoa</taxon>
        <taxon>Cnidaria</taxon>
        <taxon>Anthozoa</taxon>
        <taxon>Octocorallia</taxon>
        <taxon>Malacalcyonacea</taxon>
        <taxon>Plexauridae</taxon>
        <taxon>Paramuricea</taxon>
    </lineage>
</organism>
<dbReference type="GO" id="GO:0005815">
    <property type="term" value="C:microtubule organizing center"/>
    <property type="evidence" value="ECO:0007669"/>
    <property type="project" value="TreeGrafter"/>
</dbReference>
<feature type="compositionally biased region" description="Polar residues" evidence="2">
    <location>
        <begin position="505"/>
        <end position="514"/>
    </location>
</feature>
<keyword evidence="1" id="KW-0175">Coiled coil</keyword>
<dbReference type="GO" id="GO:0060271">
    <property type="term" value="P:cilium assembly"/>
    <property type="evidence" value="ECO:0007669"/>
    <property type="project" value="TreeGrafter"/>
</dbReference>
<protein>
    <submittedName>
        <fullName evidence="3">Progesterone-induced-blocking factor 1-like</fullName>
    </submittedName>
</protein>
<dbReference type="InterPro" id="IPR026205">
    <property type="entry name" value="PIBF1"/>
</dbReference>
<dbReference type="AlphaFoldDB" id="A0A6S7HB73"/>
<feature type="compositionally biased region" description="Polar residues" evidence="2">
    <location>
        <begin position="484"/>
        <end position="498"/>
    </location>
</feature>
<evidence type="ECO:0000256" key="2">
    <source>
        <dbReference type="SAM" id="MobiDB-lite"/>
    </source>
</evidence>
<gene>
    <name evidence="3" type="ORF">PACLA_8A065253</name>
</gene>
<comment type="caution">
    <text evidence="3">The sequence shown here is derived from an EMBL/GenBank/DDBJ whole genome shotgun (WGS) entry which is preliminary data.</text>
</comment>
<feature type="coiled-coil region" evidence="1">
    <location>
        <begin position="176"/>
        <end position="210"/>
    </location>
</feature>
<evidence type="ECO:0000313" key="3">
    <source>
        <dbReference type="EMBL" id="CAB4001469.1"/>
    </source>
</evidence>
<feature type="coiled-coil region" evidence="1">
    <location>
        <begin position="247"/>
        <end position="330"/>
    </location>
</feature>
<evidence type="ECO:0000256" key="1">
    <source>
        <dbReference type="SAM" id="Coils"/>
    </source>
</evidence>
<sequence>MHQKEIDNERQARAEHDFMAQKLIIKVEELQSRIHNKDFKSEHYDEELCDRQDIEKEVMYLRKENVVLEASLNSKTNENVEIQKEVQSCKQTLALLKQDKEYLNKQLTEVTTKCKVFEEQVIVLNQELGKIKQDREELYEKYISVREKYKSEYEMKLRDELDVITTKTNTELDKIKNNTKEMYERENRNLREARDNALAEKDRAVHAEQQMTSRYEQVFQEYRELQGASDSKVTELHSDLKLKQFELDRLQMLYEETSQSLKQANVDTTKYQHKLEVLNKEFYTLQASTDKQINELQSTNTDATKKLSIYEKLEQELDDVILQAAQLESEVDAERVLFAYGYGANVPSTAKRRMQQSIHLARRVLKLERMNTTLQGQLEDEKRKRDELLQELSNTTNILNEAQQPYNYLIESIRVRDSQIKSLQENNTLLEEDIRKLQQEQDKLAESKNKITADLERLLNQREELGVIKNVVLNLRSRGKEPPSTETRTSSGKMTSSKHLPHSIPPSTQFTKQDTPLWYNKLKHKYSKSDG</sequence>
<feature type="region of interest" description="Disordered" evidence="2">
    <location>
        <begin position="478"/>
        <end position="515"/>
    </location>
</feature>
<dbReference type="Proteomes" id="UP001152795">
    <property type="component" value="Unassembled WGS sequence"/>
</dbReference>
<evidence type="ECO:0000313" key="4">
    <source>
        <dbReference type="Proteomes" id="UP001152795"/>
    </source>
</evidence>